<dbReference type="PANTHER" id="PTHR12686:SF8">
    <property type="entry name" value="EXOSOME COMPLEX COMPONENT CSL4"/>
    <property type="match status" value="1"/>
</dbReference>
<proteinExistence type="predicted"/>
<keyword evidence="5" id="KW-1185">Reference proteome</keyword>
<dbReference type="InterPro" id="IPR012340">
    <property type="entry name" value="NA-bd_OB-fold"/>
</dbReference>
<keyword evidence="3" id="KW-0271">Exosome</keyword>
<dbReference type="GO" id="GO:0000176">
    <property type="term" value="C:nuclear exosome (RNase complex)"/>
    <property type="evidence" value="ECO:0007669"/>
    <property type="project" value="TreeGrafter"/>
</dbReference>
<reference evidence="6" key="1">
    <citation type="submission" date="2025-08" db="UniProtKB">
        <authorList>
            <consortium name="RefSeq"/>
        </authorList>
    </citation>
    <scope>IDENTIFICATION</scope>
    <source>
        <tissue evidence="6">Blood</tissue>
    </source>
</reference>
<dbReference type="InterPro" id="IPR025721">
    <property type="entry name" value="Exosome_cplx_N_dom"/>
</dbReference>
<evidence type="ECO:0000256" key="1">
    <source>
        <dbReference type="ARBA" id="ARBA00004604"/>
    </source>
</evidence>
<comment type="subcellular location">
    <subcellularLocation>
        <location evidence="1">Nucleus</location>
        <location evidence="1">Nucleolus</location>
    </subcellularLocation>
</comment>
<dbReference type="Pfam" id="PF14382">
    <property type="entry name" value="ECR1_N"/>
    <property type="match status" value="1"/>
</dbReference>
<dbReference type="CTD" id="51013"/>
<sequence length="141" mass="15522">MRSRLRFPPVAVMAPPVRYCIPGERLCNLEEGSPGSGTYTRHGYIFSSLAGCLTKSSENGAVEIYKSFRPGDIVLAKVISLGDAQSNYLLTTAENELGVVVAHSESGVQMVPISWCEMQCPKTHTKEFRKVARVQPEFLQT</sequence>
<dbReference type="Proteomes" id="UP000515165">
    <property type="component" value="Chromosome 15"/>
</dbReference>
<keyword evidence="2" id="KW-0698">rRNA processing</keyword>
<dbReference type="RefSeq" id="XP_027447652.1">
    <property type="nucleotide sequence ID" value="XM_027591851.1"/>
</dbReference>
<organism evidence="5 6">
    <name type="scientific">Zalophus californianus</name>
    <name type="common">California sealion</name>
    <dbReference type="NCBI Taxonomy" id="9704"/>
    <lineage>
        <taxon>Eukaryota</taxon>
        <taxon>Metazoa</taxon>
        <taxon>Chordata</taxon>
        <taxon>Craniata</taxon>
        <taxon>Vertebrata</taxon>
        <taxon>Euteleostomi</taxon>
        <taxon>Mammalia</taxon>
        <taxon>Eutheria</taxon>
        <taxon>Laurasiatheria</taxon>
        <taxon>Carnivora</taxon>
        <taxon>Caniformia</taxon>
        <taxon>Pinnipedia</taxon>
        <taxon>Otariidae</taxon>
        <taxon>Zalophus</taxon>
    </lineage>
</organism>
<feature type="domain" description="Exosome complex component N-terminal" evidence="4">
    <location>
        <begin position="20"/>
        <end position="54"/>
    </location>
</feature>
<dbReference type="SUPFAM" id="SSF50249">
    <property type="entry name" value="Nucleic acid-binding proteins"/>
    <property type="match status" value="1"/>
</dbReference>
<dbReference type="SUPFAM" id="SSF110324">
    <property type="entry name" value="Ribosomal L27 protein-like"/>
    <property type="match status" value="1"/>
</dbReference>
<protein>
    <submittedName>
        <fullName evidence="6">Exosome complex component CSL4 isoform X3</fullName>
    </submittedName>
</protein>
<evidence type="ECO:0000313" key="6">
    <source>
        <dbReference type="RefSeq" id="XP_027447652.1"/>
    </source>
</evidence>
<evidence type="ECO:0000256" key="3">
    <source>
        <dbReference type="ARBA" id="ARBA00022835"/>
    </source>
</evidence>
<accession>A0A6J2CYF6</accession>
<dbReference type="Gene3D" id="2.40.50.140">
    <property type="entry name" value="Nucleic acid-binding proteins"/>
    <property type="match status" value="1"/>
</dbReference>
<dbReference type="GeneID" id="113921358"/>
<evidence type="ECO:0000259" key="4">
    <source>
        <dbReference type="Pfam" id="PF14382"/>
    </source>
</evidence>
<dbReference type="InterPro" id="IPR039771">
    <property type="entry name" value="Csl4"/>
</dbReference>
<dbReference type="GO" id="GO:0006364">
    <property type="term" value="P:rRNA processing"/>
    <property type="evidence" value="ECO:0007669"/>
    <property type="project" value="UniProtKB-KW"/>
</dbReference>
<dbReference type="PANTHER" id="PTHR12686">
    <property type="entry name" value="3'-5' EXORIBONUCLEASE CSL4-RELATED"/>
    <property type="match status" value="1"/>
</dbReference>
<name>A0A6J2CYF6_ZALCA</name>
<dbReference type="FunFam" id="2.40.50.100:FF:000024">
    <property type="entry name" value="Exosome complex component CSL4"/>
    <property type="match status" value="1"/>
</dbReference>
<dbReference type="GO" id="GO:0005737">
    <property type="term" value="C:cytoplasm"/>
    <property type="evidence" value="ECO:0007669"/>
    <property type="project" value="TreeGrafter"/>
</dbReference>
<evidence type="ECO:0000256" key="2">
    <source>
        <dbReference type="ARBA" id="ARBA00022552"/>
    </source>
</evidence>
<evidence type="ECO:0000313" key="5">
    <source>
        <dbReference type="Proteomes" id="UP000515165"/>
    </source>
</evidence>
<gene>
    <name evidence="6" type="primary">EXOSC1</name>
</gene>
<dbReference type="AlphaFoldDB" id="A0A6J2CYF6"/>
<dbReference type="GO" id="GO:0005730">
    <property type="term" value="C:nucleolus"/>
    <property type="evidence" value="ECO:0007669"/>
    <property type="project" value="UniProtKB-SubCell"/>
</dbReference>